<dbReference type="InterPro" id="IPR002020">
    <property type="entry name" value="Citrate_synthase"/>
</dbReference>
<dbReference type="Pfam" id="PF00285">
    <property type="entry name" value="Citrate_synt"/>
    <property type="match status" value="1"/>
</dbReference>
<keyword evidence="8" id="KW-1185">Reference proteome</keyword>
<evidence type="ECO:0000313" key="7">
    <source>
        <dbReference type="EMBL" id="ROQ28543.1"/>
    </source>
</evidence>
<dbReference type="GO" id="GO:0006099">
    <property type="term" value="P:tricarboxylic acid cycle"/>
    <property type="evidence" value="ECO:0007669"/>
    <property type="project" value="UniProtKB-UniPathway"/>
</dbReference>
<dbReference type="SUPFAM" id="SSF48256">
    <property type="entry name" value="Citrate synthase"/>
    <property type="match status" value="1"/>
</dbReference>
<dbReference type="UniPathway" id="UPA00223">
    <property type="reaction ID" value="UER00717"/>
</dbReference>
<dbReference type="RefSeq" id="WP_050657360.1">
    <property type="nucleotide sequence ID" value="NZ_JBLXAC010000001.1"/>
</dbReference>
<gene>
    <name evidence="7" type="ORF">EDC28_103136</name>
</gene>
<feature type="active site" evidence="6">
    <location>
        <position position="259"/>
    </location>
</feature>
<comment type="catalytic activity">
    <reaction evidence="4">
        <text>oxaloacetate + acetyl-CoA + H2O = citrate + CoA + H(+)</text>
        <dbReference type="Rhea" id="RHEA:16845"/>
        <dbReference type="ChEBI" id="CHEBI:15377"/>
        <dbReference type="ChEBI" id="CHEBI:15378"/>
        <dbReference type="ChEBI" id="CHEBI:16452"/>
        <dbReference type="ChEBI" id="CHEBI:16947"/>
        <dbReference type="ChEBI" id="CHEBI:57287"/>
        <dbReference type="ChEBI" id="CHEBI:57288"/>
        <dbReference type="EC" id="2.3.3.16"/>
    </reaction>
</comment>
<dbReference type="PANTHER" id="PTHR11739">
    <property type="entry name" value="CITRATE SYNTHASE"/>
    <property type="match status" value="1"/>
</dbReference>
<comment type="pathway">
    <text evidence="1">Carbohydrate metabolism; tricarboxylic acid cycle; isocitrate from oxaloacetate: step 1/2.</text>
</comment>
<dbReference type="Gene3D" id="1.10.580.10">
    <property type="entry name" value="Citrate Synthase, domain 1"/>
    <property type="match status" value="1"/>
</dbReference>
<evidence type="ECO:0000256" key="3">
    <source>
        <dbReference type="ARBA" id="ARBA00022679"/>
    </source>
</evidence>
<dbReference type="InterPro" id="IPR016143">
    <property type="entry name" value="Citrate_synth-like_sm_a-sub"/>
</dbReference>
<dbReference type="PANTHER" id="PTHR11739:SF4">
    <property type="entry name" value="CITRATE SYNTHASE, PEROXISOMAL"/>
    <property type="match status" value="1"/>
</dbReference>
<dbReference type="STRING" id="584787.GCA_001247655_00291"/>
<comment type="caution">
    <text evidence="7">The sequence shown here is derived from an EMBL/GenBank/DDBJ whole genome shotgun (WGS) entry which is preliminary data.</text>
</comment>
<reference evidence="7 8" key="1">
    <citation type="submission" date="2018-11" db="EMBL/GenBank/DDBJ databases">
        <title>Genomic Encyclopedia of Type Strains, Phase IV (KMG-IV): sequencing the most valuable type-strain genomes for metagenomic binning, comparative biology and taxonomic classification.</title>
        <authorList>
            <person name="Goeker M."/>
        </authorList>
    </citation>
    <scope>NUCLEOTIDE SEQUENCE [LARGE SCALE GENOMIC DNA]</scope>
    <source>
        <strain evidence="7 8">DSM 21945</strain>
    </source>
</reference>
<organism evidence="7 8">
    <name type="scientific">Gallaecimonas pentaromativorans</name>
    <dbReference type="NCBI Taxonomy" id="584787"/>
    <lineage>
        <taxon>Bacteria</taxon>
        <taxon>Pseudomonadati</taxon>
        <taxon>Pseudomonadota</taxon>
        <taxon>Gammaproteobacteria</taxon>
        <taxon>Enterobacterales</taxon>
        <taxon>Gallaecimonadaceae</taxon>
        <taxon>Gallaecimonas</taxon>
    </lineage>
</organism>
<dbReference type="Gene3D" id="1.10.230.10">
    <property type="entry name" value="Cytochrome P450-Terp, domain 2"/>
    <property type="match status" value="1"/>
</dbReference>
<evidence type="ECO:0000256" key="2">
    <source>
        <dbReference type="ARBA" id="ARBA00010566"/>
    </source>
</evidence>
<evidence type="ECO:0000256" key="1">
    <source>
        <dbReference type="ARBA" id="ARBA00004751"/>
    </source>
</evidence>
<proteinExistence type="inferred from homology"/>
<evidence type="ECO:0000256" key="5">
    <source>
        <dbReference type="PIRNR" id="PIRNR001369"/>
    </source>
</evidence>
<dbReference type="AlphaFoldDB" id="A0A3N1PIX2"/>
<dbReference type="Proteomes" id="UP000268033">
    <property type="component" value="Unassembled WGS sequence"/>
</dbReference>
<dbReference type="InterPro" id="IPR016142">
    <property type="entry name" value="Citrate_synth-like_lrg_a-sub"/>
</dbReference>
<name>A0A3N1PIX2_9GAMM</name>
<evidence type="ECO:0000256" key="4">
    <source>
        <dbReference type="ARBA" id="ARBA00049288"/>
    </source>
</evidence>
<protein>
    <recommendedName>
        <fullName evidence="5">Citrate synthase</fullName>
    </recommendedName>
</protein>
<dbReference type="PRINTS" id="PR00143">
    <property type="entry name" value="CITRTSNTHASE"/>
</dbReference>
<dbReference type="GO" id="GO:0036440">
    <property type="term" value="F:citrate synthase activity"/>
    <property type="evidence" value="ECO:0007669"/>
    <property type="project" value="UniProtKB-EC"/>
</dbReference>
<dbReference type="GO" id="GO:0005829">
    <property type="term" value="C:cytosol"/>
    <property type="evidence" value="ECO:0007669"/>
    <property type="project" value="TreeGrafter"/>
</dbReference>
<keyword evidence="3 5" id="KW-0808">Transferase</keyword>
<dbReference type="PIRSF" id="PIRSF001369">
    <property type="entry name" value="Citrate_synth"/>
    <property type="match status" value="1"/>
</dbReference>
<feature type="active site" evidence="6">
    <location>
        <position position="315"/>
    </location>
</feature>
<sequence>MTDEINIGLEGVLVGKTAISNVEGDIGRLSYRGKDINELSKQSLAAVIALVLADTELSETEAKTLDAWLASESELSPVELRVLEQLGRNLHPMAVLQALAPITDTKARQPLPDFIPAHLEAAMVLAAKQSAVVRTWHNLCQFGAVVELPEGLGFCEKLLYAFNREQPSAHAVRALETVQILQMDHSFNAGTFAGRVVASTKANLTASVGGSLGALSGPLHGGADEAAVMMARSIGSPDKAAAWVSDALANKVKIMGMGHREYRRLDPRAGILKPMARHFCEGTQYQELMETLVAVEEACQVEFAKKDKEIYANLEFYKGAVYLALGIEERFFTALFACSRVVGWAAHFYEFNQDPRLIRPRALYAGK</sequence>
<dbReference type="EMBL" id="RJUL01000003">
    <property type="protein sequence ID" value="ROQ28543.1"/>
    <property type="molecule type" value="Genomic_DNA"/>
</dbReference>
<evidence type="ECO:0000313" key="8">
    <source>
        <dbReference type="Proteomes" id="UP000268033"/>
    </source>
</evidence>
<dbReference type="InterPro" id="IPR036969">
    <property type="entry name" value="Citrate_synthase_sf"/>
</dbReference>
<dbReference type="GO" id="GO:0005975">
    <property type="term" value="P:carbohydrate metabolic process"/>
    <property type="evidence" value="ECO:0007669"/>
    <property type="project" value="TreeGrafter"/>
</dbReference>
<accession>A0A3N1PIX2</accession>
<evidence type="ECO:0000256" key="6">
    <source>
        <dbReference type="PIRSR" id="PIRSR001369-1"/>
    </source>
</evidence>
<comment type="similarity">
    <text evidence="2 5">Belongs to the citrate synthase family.</text>
</comment>
<dbReference type="OrthoDB" id="9800864at2"/>
<dbReference type="InterPro" id="IPR024176">
    <property type="entry name" value="Citrate_synthase_bac-typ"/>
</dbReference>